<dbReference type="AlphaFoldDB" id="A0A919YPZ2"/>
<keyword evidence="5" id="KW-1185">Reference proteome</keyword>
<dbReference type="RefSeq" id="WP_213514346.1">
    <property type="nucleotide sequence ID" value="NZ_BOSE01000002.1"/>
</dbReference>
<dbReference type="InterPro" id="IPR000415">
    <property type="entry name" value="Nitroreductase-like"/>
</dbReference>
<dbReference type="InterPro" id="IPR029479">
    <property type="entry name" value="Nitroreductase"/>
</dbReference>
<dbReference type="PANTHER" id="PTHR43673">
    <property type="entry name" value="NAD(P)H NITROREDUCTASE YDGI-RELATED"/>
    <property type="match status" value="1"/>
</dbReference>
<dbReference type="SUPFAM" id="SSF55469">
    <property type="entry name" value="FMN-dependent nitroreductase-like"/>
    <property type="match status" value="1"/>
</dbReference>
<sequence>MSEAVKVQQPTFDEVIRERHSVRAYDPEFKLTEGELRSLLEDAILAPSSSNLQPWRFLVIHDQALKEKLFPIANNQEQVKTSSAVIAVLADLEGFRNAELIYSRAVEKGYMPESIITSYVARISAYYSEDLARYRDTALVDAGLISMQLMLAAKARGLDTVPMGGFQADKFIEAFEVPANFHPVMLIAVGKAAGEPRKTERLSVDEVAYWNAFTGSSVK</sequence>
<dbReference type="GO" id="GO:0016491">
    <property type="term" value="F:oxidoreductase activity"/>
    <property type="evidence" value="ECO:0007669"/>
    <property type="project" value="UniProtKB-KW"/>
</dbReference>
<comment type="similarity">
    <text evidence="1">Belongs to the nitroreductase family.</text>
</comment>
<accession>A0A919YPZ2</accession>
<evidence type="ECO:0000256" key="1">
    <source>
        <dbReference type="ARBA" id="ARBA00007118"/>
    </source>
</evidence>
<keyword evidence="2" id="KW-0560">Oxidoreductase</keyword>
<evidence type="ECO:0000313" key="4">
    <source>
        <dbReference type="EMBL" id="GIP16114.1"/>
    </source>
</evidence>
<feature type="domain" description="Nitroreductase" evidence="3">
    <location>
        <begin position="16"/>
        <end position="191"/>
    </location>
</feature>
<organism evidence="4 5">
    <name type="scientific">Paenibacillus montaniterrae</name>
    <dbReference type="NCBI Taxonomy" id="429341"/>
    <lineage>
        <taxon>Bacteria</taxon>
        <taxon>Bacillati</taxon>
        <taxon>Bacillota</taxon>
        <taxon>Bacilli</taxon>
        <taxon>Bacillales</taxon>
        <taxon>Paenibacillaceae</taxon>
        <taxon>Paenibacillus</taxon>
    </lineage>
</organism>
<dbReference type="CDD" id="cd02137">
    <property type="entry name" value="MhqN-like"/>
    <property type="match status" value="1"/>
</dbReference>
<proteinExistence type="inferred from homology"/>
<evidence type="ECO:0000313" key="5">
    <source>
        <dbReference type="Proteomes" id="UP000683139"/>
    </source>
</evidence>
<evidence type="ECO:0000259" key="3">
    <source>
        <dbReference type="Pfam" id="PF00881"/>
    </source>
</evidence>
<comment type="caution">
    <text evidence="4">The sequence shown here is derived from an EMBL/GenBank/DDBJ whole genome shotgun (WGS) entry which is preliminary data.</text>
</comment>
<dbReference type="Pfam" id="PF00881">
    <property type="entry name" value="Nitroreductase"/>
    <property type="match status" value="1"/>
</dbReference>
<evidence type="ECO:0000256" key="2">
    <source>
        <dbReference type="ARBA" id="ARBA00023002"/>
    </source>
</evidence>
<dbReference type="Proteomes" id="UP000683139">
    <property type="component" value="Unassembled WGS sequence"/>
</dbReference>
<name>A0A919YPZ2_9BACL</name>
<dbReference type="Gene3D" id="3.40.109.10">
    <property type="entry name" value="NADH Oxidase"/>
    <property type="match status" value="1"/>
</dbReference>
<dbReference type="EMBL" id="BOSE01000002">
    <property type="protein sequence ID" value="GIP16114.1"/>
    <property type="molecule type" value="Genomic_DNA"/>
</dbReference>
<reference evidence="4" key="1">
    <citation type="submission" date="2021-03" db="EMBL/GenBank/DDBJ databases">
        <title>Antimicrobial resistance genes in bacteria isolated from Japanese honey, and their potential for conferring macrolide and lincosamide resistance in the American foulbrood pathogen Paenibacillus larvae.</title>
        <authorList>
            <person name="Okamoto M."/>
            <person name="Kumagai M."/>
            <person name="Kanamori H."/>
            <person name="Takamatsu D."/>
        </authorList>
    </citation>
    <scope>NUCLEOTIDE SEQUENCE</scope>
    <source>
        <strain evidence="4">J40TS1</strain>
    </source>
</reference>
<protein>
    <submittedName>
        <fullName evidence="4">NAD(P)H nitroreductase</fullName>
    </submittedName>
</protein>
<gene>
    <name evidence="4" type="ORF">J40TS1_17560</name>
</gene>
<dbReference type="PANTHER" id="PTHR43673:SF3">
    <property type="entry name" value="NAD(P)H NITROREDUCTASE YODC-RELATED"/>
    <property type="match status" value="1"/>
</dbReference>